<dbReference type="Proteomes" id="UP000178841">
    <property type="component" value="Unassembled WGS sequence"/>
</dbReference>
<reference evidence="1 2" key="1">
    <citation type="journal article" date="2016" name="Nat. Commun.">
        <title>Thousands of microbial genomes shed light on interconnected biogeochemical processes in an aquifer system.</title>
        <authorList>
            <person name="Anantharaman K."/>
            <person name="Brown C.T."/>
            <person name="Hug L.A."/>
            <person name="Sharon I."/>
            <person name="Castelle C.J."/>
            <person name="Probst A.J."/>
            <person name="Thomas B.C."/>
            <person name="Singh A."/>
            <person name="Wilkins M.J."/>
            <person name="Karaoz U."/>
            <person name="Brodie E.L."/>
            <person name="Williams K.H."/>
            <person name="Hubbard S.S."/>
            <person name="Banfield J.F."/>
        </authorList>
    </citation>
    <scope>NUCLEOTIDE SEQUENCE [LARGE SCALE GENOMIC DNA]</scope>
</reference>
<proteinExistence type="predicted"/>
<name>A0A1G2CQL0_9BACT</name>
<dbReference type="AlphaFoldDB" id="A0A1G2CQL0"/>
<sequence length="102" mass="11478">MFELPVPIRPKKGFENQFKKKDLEGVILVTRIKSPLYVRPGASEGEKTEAVLVPWIECRNKKGKPILGPTGNREFSWNWVRVSLGTKRGSGLVLSGRCVKKN</sequence>
<comment type="caution">
    <text evidence="1">The sequence shown here is derived from an EMBL/GenBank/DDBJ whole genome shotgun (WGS) entry which is preliminary data.</text>
</comment>
<evidence type="ECO:0000313" key="1">
    <source>
        <dbReference type="EMBL" id="OGZ03676.1"/>
    </source>
</evidence>
<accession>A0A1G2CQL0</accession>
<protein>
    <submittedName>
        <fullName evidence="1">Uncharacterized protein</fullName>
    </submittedName>
</protein>
<dbReference type="EMBL" id="MHLH01000015">
    <property type="protein sequence ID" value="OGZ03676.1"/>
    <property type="molecule type" value="Genomic_DNA"/>
</dbReference>
<organism evidence="1 2">
    <name type="scientific">Candidatus Lloydbacteria bacterium RIFCSPHIGHO2_01_FULL_41_20</name>
    <dbReference type="NCBI Taxonomy" id="1798657"/>
    <lineage>
        <taxon>Bacteria</taxon>
        <taxon>Candidatus Lloydiibacteriota</taxon>
    </lineage>
</organism>
<gene>
    <name evidence="1" type="ORF">A2648_01835</name>
</gene>
<evidence type="ECO:0000313" key="2">
    <source>
        <dbReference type="Proteomes" id="UP000178841"/>
    </source>
</evidence>
<dbReference type="STRING" id="1798657.A2648_01835"/>